<comment type="caution">
    <text evidence="2">The sequence shown here is derived from an EMBL/GenBank/DDBJ whole genome shotgun (WGS) entry which is preliminary data.</text>
</comment>
<sequence>MVKNGIVSKFKGIGRQVRAIYVSSYIPRECGIGTYTKDLTNAVNELNPDYLAEIMVLDDPDQRVTYPWEVKYKIDQNKIEDYISAADYINRSSSEVVSLQHEFGLNGGKNGEYILSFVERIKKPLVTTFHTILEQPSPNQKEIIKRIADKSTVVIVMVTEAIRRLTEIYGIDRKKVLMIHHGVPDIPLGGSEKFKEKTGLKGRKVASTINLISRNKGIEYAIEAIAKVAKLDPTIIYLVIGRTHPVVARFENENYRHELEALVKKYKIEENVRFLNRYIPIDQLVDYLRATDIYITPYLDPQQITSGALAYAVGAGKSCISTPYIYAQEVLAKGRGILTDFASSAGIADEMVYLINNPKEMREMEMKAYDYGRHMTWSNVALQHLDLLRLVAKESREELAVKV</sequence>
<protein>
    <recommendedName>
        <fullName evidence="1">Glycosyl transferase family 1 domain-containing protein</fullName>
    </recommendedName>
</protein>
<reference evidence="2 3" key="1">
    <citation type="journal article" date="2016" name="Nat. Commun.">
        <title>Thousands of microbial genomes shed light on interconnected biogeochemical processes in an aquifer system.</title>
        <authorList>
            <person name="Anantharaman K."/>
            <person name="Brown C.T."/>
            <person name="Hug L.A."/>
            <person name="Sharon I."/>
            <person name="Castelle C.J."/>
            <person name="Probst A.J."/>
            <person name="Thomas B.C."/>
            <person name="Singh A."/>
            <person name="Wilkins M.J."/>
            <person name="Karaoz U."/>
            <person name="Brodie E.L."/>
            <person name="Williams K.H."/>
            <person name="Hubbard S.S."/>
            <person name="Banfield J.F."/>
        </authorList>
    </citation>
    <scope>NUCLEOTIDE SEQUENCE [LARGE SCALE GENOMIC DNA]</scope>
</reference>
<dbReference type="Pfam" id="PF00534">
    <property type="entry name" value="Glycos_transf_1"/>
    <property type="match status" value="1"/>
</dbReference>
<gene>
    <name evidence="2" type="ORF">A3J50_00085</name>
</gene>
<dbReference type="GO" id="GO:0016757">
    <property type="term" value="F:glycosyltransferase activity"/>
    <property type="evidence" value="ECO:0007669"/>
    <property type="project" value="InterPro"/>
</dbReference>
<dbReference type="SUPFAM" id="SSF53756">
    <property type="entry name" value="UDP-Glycosyltransferase/glycogen phosphorylase"/>
    <property type="match status" value="1"/>
</dbReference>
<dbReference type="InterPro" id="IPR001296">
    <property type="entry name" value="Glyco_trans_1"/>
</dbReference>
<evidence type="ECO:0000313" key="2">
    <source>
        <dbReference type="EMBL" id="OGY29422.1"/>
    </source>
</evidence>
<name>A0A1G1WNU8_9BACT</name>
<dbReference type="Proteomes" id="UP000177821">
    <property type="component" value="Unassembled WGS sequence"/>
</dbReference>
<accession>A0A1G1WNU8</accession>
<dbReference type="PANTHER" id="PTHR12526">
    <property type="entry name" value="GLYCOSYLTRANSFERASE"/>
    <property type="match status" value="1"/>
</dbReference>
<dbReference type="PANTHER" id="PTHR12526:SF572">
    <property type="entry name" value="BLL5144 PROTEIN"/>
    <property type="match status" value="1"/>
</dbReference>
<dbReference type="AlphaFoldDB" id="A0A1G1WNU8"/>
<dbReference type="Gene3D" id="3.40.50.2000">
    <property type="entry name" value="Glycogen Phosphorylase B"/>
    <property type="match status" value="2"/>
</dbReference>
<dbReference type="EMBL" id="MHCX01000026">
    <property type="protein sequence ID" value="OGY29422.1"/>
    <property type="molecule type" value="Genomic_DNA"/>
</dbReference>
<feature type="domain" description="Glycosyl transferase family 1" evidence="1">
    <location>
        <begin position="192"/>
        <end position="369"/>
    </location>
</feature>
<evidence type="ECO:0000313" key="3">
    <source>
        <dbReference type="Proteomes" id="UP000177821"/>
    </source>
</evidence>
<organism evidence="2 3">
    <name type="scientific">Candidatus Woykebacteria bacterium RIFCSPHIGHO2_02_FULL_43_16b</name>
    <dbReference type="NCBI Taxonomy" id="1802601"/>
    <lineage>
        <taxon>Bacteria</taxon>
        <taxon>Candidatus Woykeibacteriota</taxon>
    </lineage>
</organism>
<dbReference type="CDD" id="cd03822">
    <property type="entry name" value="GT4_mannosyltransferase-like"/>
    <property type="match status" value="1"/>
</dbReference>
<proteinExistence type="predicted"/>
<evidence type="ECO:0000259" key="1">
    <source>
        <dbReference type="Pfam" id="PF00534"/>
    </source>
</evidence>